<dbReference type="GO" id="GO:0000785">
    <property type="term" value="C:chromatin"/>
    <property type="evidence" value="ECO:0007669"/>
    <property type="project" value="TreeGrafter"/>
</dbReference>
<feature type="compositionally biased region" description="Acidic residues" evidence="6">
    <location>
        <begin position="1379"/>
        <end position="1394"/>
    </location>
</feature>
<dbReference type="PANTHER" id="PTHR12663:SF0">
    <property type="entry name" value="PRECOCIOUS DISSOCIATION OF SISTERS 5, ISOFORM A"/>
    <property type="match status" value="1"/>
</dbReference>
<reference evidence="7" key="1">
    <citation type="submission" date="2023-11" db="EMBL/GenBank/DDBJ databases">
        <authorList>
            <person name="Alioto T."/>
            <person name="Alioto T."/>
            <person name="Gomez Garrido J."/>
        </authorList>
    </citation>
    <scope>NUCLEOTIDE SEQUENCE</scope>
</reference>
<comment type="caution">
    <text evidence="7">The sequence shown here is derived from an EMBL/GenBank/DDBJ whole genome shotgun (WGS) entry which is preliminary data.</text>
</comment>
<dbReference type="GO" id="GO:0005634">
    <property type="term" value="C:nucleus"/>
    <property type="evidence" value="ECO:0007669"/>
    <property type="project" value="UniProtKB-SubCell"/>
</dbReference>
<keyword evidence="3" id="KW-0498">Mitosis</keyword>
<feature type="region of interest" description="Disordered" evidence="6">
    <location>
        <begin position="1"/>
        <end position="34"/>
    </location>
</feature>
<dbReference type="InterPro" id="IPR039776">
    <property type="entry name" value="Pds5"/>
</dbReference>
<keyword evidence="5" id="KW-0131">Cell cycle</keyword>
<gene>
    <name evidence="7" type="ORF">LECACI_7A007585</name>
</gene>
<evidence type="ECO:0000256" key="3">
    <source>
        <dbReference type="ARBA" id="ARBA00022776"/>
    </source>
</evidence>
<dbReference type="Proteomes" id="UP001296104">
    <property type="component" value="Unassembled WGS sequence"/>
</dbReference>
<name>A0AAI8Z4R8_9PEZI</name>
<dbReference type="GO" id="GO:0007064">
    <property type="term" value="P:mitotic sister chromatid cohesion"/>
    <property type="evidence" value="ECO:0007669"/>
    <property type="project" value="InterPro"/>
</dbReference>
<evidence type="ECO:0000256" key="1">
    <source>
        <dbReference type="ARBA" id="ARBA00004123"/>
    </source>
</evidence>
<evidence type="ECO:0000313" key="8">
    <source>
        <dbReference type="Proteomes" id="UP001296104"/>
    </source>
</evidence>
<feature type="compositionally biased region" description="Basic and acidic residues" evidence="6">
    <location>
        <begin position="1338"/>
        <end position="1350"/>
    </location>
</feature>
<protein>
    <submittedName>
        <fullName evidence="7">Related to sister chromatid cohesion and DNA repair ( )</fullName>
    </submittedName>
</protein>
<accession>A0AAI8Z4R8</accession>
<feature type="compositionally biased region" description="Acidic residues" evidence="6">
    <location>
        <begin position="1363"/>
        <end position="1372"/>
    </location>
</feature>
<dbReference type="PANTHER" id="PTHR12663">
    <property type="entry name" value="ANDROGEN INDUCED INHIBITOR OF PROLIFERATION AS3 / PDS5-RELATED"/>
    <property type="match status" value="1"/>
</dbReference>
<feature type="compositionally biased region" description="Acidic residues" evidence="6">
    <location>
        <begin position="25"/>
        <end position="34"/>
    </location>
</feature>
<dbReference type="GO" id="GO:0006281">
    <property type="term" value="P:DNA repair"/>
    <property type="evidence" value="ECO:0007669"/>
    <property type="project" value="TreeGrafter"/>
</dbReference>
<proteinExistence type="predicted"/>
<dbReference type="EMBL" id="CAVMBE010000063">
    <property type="protein sequence ID" value="CAK4032427.1"/>
    <property type="molecule type" value="Genomic_DNA"/>
</dbReference>
<dbReference type="CDD" id="cd19953">
    <property type="entry name" value="PDS5"/>
    <property type="match status" value="1"/>
</dbReference>
<evidence type="ECO:0000313" key="7">
    <source>
        <dbReference type="EMBL" id="CAK4032427.1"/>
    </source>
</evidence>
<feature type="region of interest" description="Disordered" evidence="6">
    <location>
        <begin position="1289"/>
        <end position="1500"/>
    </location>
</feature>
<evidence type="ECO:0000256" key="2">
    <source>
        <dbReference type="ARBA" id="ARBA00022618"/>
    </source>
</evidence>
<keyword evidence="4" id="KW-0539">Nucleus</keyword>
<organism evidence="7 8">
    <name type="scientific">Lecanosticta acicola</name>
    <dbReference type="NCBI Taxonomy" id="111012"/>
    <lineage>
        <taxon>Eukaryota</taxon>
        <taxon>Fungi</taxon>
        <taxon>Dikarya</taxon>
        <taxon>Ascomycota</taxon>
        <taxon>Pezizomycotina</taxon>
        <taxon>Dothideomycetes</taxon>
        <taxon>Dothideomycetidae</taxon>
        <taxon>Mycosphaerellales</taxon>
        <taxon>Mycosphaerellaceae</taxon>
        <taxon>Lecanosticta</taxon>
    </lineage>
</organism>
<dbReference type="GO" id="GO:0051301">
    <property type="term" value="P:cell division"/>
    <property type="evidence" value="ECO:0007669"/>
    <property type="project" value="UniProtKB-KW"/>
</dbReference>
<sequence>MPRARRNKEPTPPAAEDVGEKEHEEQQDEEMEADGDEMLEFNEPLTWRPGKPIQVGVLLRRLETLCKELQSMDQETVNRESVTPKAQELASKLLLEHKDSGIKAWTMLCIVEVFRLLAPDAPYKPGQLKDIFTLFVSIIVPALANPSDPYNGQHLKALESLASYKSILLISDIPSSDRLTSDLFTHCFDVLAGGRGKGEEQLSKNVSFNMTGLLTALVDEGSGLAPGVIDVILAQFLRVDPSIFSQGKKGEPLESQVVREVSPAYNMAKSICNVCEDKMVRHIGQYFNSVLIDANEIVSTAKPHARKSHGKKRTRDESDDESDVGLPTPPSETDLEEVSKAHKLLRELWRSCPEVIRNVIPQLEAELGVEYLQLRTLAVETIGDMIAGVGAAGPPPSVPLDPAAYPSQSLEETPSPAPNNILLAPAAPHAFSSAYPTTYHAFLVRNRDKFAQVRGAWATAAGRILLTSGGGKGLDAEQETSIQRSIADLLIDADDKVRLAAVQAIARFDFHSVIKKLGNFGGVTSADSILYNIATRIKDPKVPVRTAAVELLAKLWGVAAGAIAEGRELVRELLGAIPTKLLEAVYINDRGINSLVMRALYESLLPVGYPPIKARGPANGDSQRVADSQGPELAAQDPDAIRVERLLILVRDLEEKAKTVFLSWEARQVMLAKYVEKILSSSEQLQANPDDTKAQHGLMTLVTAIAKDFPDTTVASAHLMHFAKHHDRRNFALVRFCINPENEYKKVVNALKELTKRLEQAPHHIASCLETVGLFLRMSSYLIYNRSHVSSIMAISRSDEKGLATAAHDVLKKMSTDTPQIFKVHIRELCDSLKQQAPSATTPNDANAVDSLKACAGFARRFPEELLQDRAFYQAMEKFANHGTPPRAAKHAVTVIVSAADKKEMYIKNLLKSCTKGFKAGQKDSLAKLATMAQLCLLASDHIEDQNDAITEIATGVISAKPSSTDDMDIDFKTDDDNELQGNVWALKLLVNTVRGRAASLPPDEELPESIKKLAGRVFRLLNTLVDHEGELSKSDKTTSEVQRAGLRTAAAKLILKLCRTKAVVRVFPPRDFNRLIRIAQDPLPEVRSGFISTLKKYLTAQSNTLPRRFYGLAFLYAFEPDKETKQSTVTFLKARAAQYVKTGDPILQSVFAYLLSLLAHHQDFGPSAEDLEDFVDYIIFYLKIVASEKNLPEIYSIAQRIKTVQDGIDPAKSENLYILSDLSEAIIRQFADIQGWSLQILPGRAKLPSGGLFTAMPSHTALQEVSEKRFLPEDFAEGLEDLVKERMRSKKRKAADGASNRATKKARTSGARTPKVEKVRKPAKLPKAAKAGKTPKRRADDAVPSSERRKSARASTSKSYVEMDDSEDDNEFEKWQEDVAEDIAEDTAEDEEANKENVGSSTPLATHENVESSTPPSSDPVPAPASVNKDKQKKESVPAPKKGGQKKASTATSRKAATTTKKPATRAGRSRAAKKDKDAFDVPSDTDEELSDAPEEVET</sequence>
<dbReference type="SUPFAM" id="SSF48371">
    <property type="entry name" value="ARM repeat"/>
    <property type="match status" value="1"/>
</dbReference>
<dbReference type="InterPro" id="IPR011989">
    <property type="entry name" value="ARM-like"/>
</dbReference>
<feature type="compositionally biased region" description="Acidic residues" evidence="6">
    <location>
        <begin position="1485"/>
        <end position="1500"/>
    </location>
</feature>
<keyword evidence="8" id="KW-1185">Reference proteome</keyword>
<feature type="compositionally biased region" description="Low complexity" evidence="6">
    <location>
        <begin position="1447"/>
        <end position="1468"/>
    </location>
</feature>
<evidence type="ECO:0000256" key="5">
    <source>
        <dbReference type="ARBA" id="ARBA00023306"/>
    </source>
</evidence>
<feature type="region of interest" description="Disordered" evidence="6">
    <location>
        <begin position="302"/>
        <end position="338"/>
    </location>
</feature>
<evidence type="ECO:0000256" key="6">
    <source>
        <dbReference type="SAM" id="MobiDB-lite"/>
    </source>
</evidence>
<evidence type="ECO:0000256" key="4">
    <source>
        <dbReference type="ARBA" id="ARBA00023242"/>
    </source>
</evidence>
<dbReference type="Pfam" id="PF20168">
    <property type="entry name" value="PDS5"/>
    <property type="match status" value="1"/>
</dbReference>
<feature type="compositionally biased region" description="Basic residues" evidence="6">
    <location>
        <begin position="303"/>
        <end position="313"/>
    </location>
</feature>
<keyword evidence="2" id="KW-0132">Cell division</keyword>
<dbReference type="Gene3D" id="1.25.10.10">
    <property type="entry name" value="Leucine-rich Repeat Variant"/>
    <property type="match status" value="1"/>
</dbReference>
<dbReference type="InterPro" id="IPR016024">
    <property type="entry name" value="ARM-type_fold"/>
</dbReference>
<comment type="subcellular location">
    <subcellularLocation>
        <location evidence="1">Nucleus</location>
    </subcellularLocation>
</comment>